<keyword evidence="4" id="KW-1185">Reference proteome</keyword>
<sequence length="156" mass="16628">MKLSKLVLASTLTGLMSCGAATAAPHEKAPAEQATPSKMQVTRADFLGLKDQYLVKTDKGVQPAKSLKKGNELVTQGGEPFAVLTGKLVVKLAEGVSADEFAKSMDLRLDWQSSNQLVLLSAAADADLLGLLERLKANPQVLRAKLDRAANKQEPM</sequence>
<reference evidence="3 4" key="1">
    <citation type="submission" date="2021-03" db="EMBL/GenBank/DDBJ databases">
        <title>Novel species identification of genus Shewanella.</title>
        <authorList>
            <person name="Liu G."/>
            <person name="Zhang Q."/>
        </authorList>
    </citation>
    <scope>NUCLEOTIDE SEQUENCE [LARGE SCALE GENOMIC DNA]</scope>
    <source>
        <strain evidence="3 4">FJAT-52962</strain>
    </source>
</reference>
<dbReference type="PROSITE" id="PS51257">
    <property type="entry name" value="PROKAR_LIPOPROTEIN"/>
    <property type="match status" value="1"/>
</dbReference>
<protein>
    <recommendedName>
        <fullName evidence="2">ASP external chaperone domain-containing protein</fullName>
    </recommendedName>
</protein>
<feature type="domain" description="ASP external chaperone" evidence="2">
    <location>
        <begin position="38"/>
        <end position="155"/>
    </location>
</feature>
<feature type="chain" id="PRO_5046130476" description="ASP external chaperone domain-containing protein" evidence="1">
    <location>
        <begin position="24"/>
        <end position="156"/>
    </location>
</feature>
<evidence type="ECO:0000259" key="2">
    <source>
        <dbReference type="Pfam" id="PF18492"/>
    </source>
</evidence>
<feature type="signal peptide" evidence="1">
    <location>
        <begin position="1"/>
        <end position="23"/>
    </location>
</feature>
<dbReference type="EMBL" id="CP071502">
    <property type="protein sequence ID" value="QSX36000.1"/>
    <property type="molecule type" value="Genomic_DNA"/>
</dbReference>
<dbReference type="Pfam" id="PF18492">
    <property type="entry name" value="ORF_2_N"/>
    <property type="match status" value="1"/>
</dbReference>
<proteinExistence type="predicted"/>
<organism evidence="3 4">
    <name type="scientific">Shewanella sedimentimangrovi</name>
    <dbReference type="NCBI Taxonomy" id="2814293"/>
    <lineage>
        <taxon>Bacteria</taxon>
        <taxon>Pseudomonadati</taxon>
        <taxon>Pseudomonadota</taxon>
        <taxon>Gammaproteobacteria</taxon>
        <taxon>Alteromonadales</taxon>
        <taxon>Shewanellaceae</taxon>
        <taxon>Shewanella</taxon>
    </lineage>
</organism>
<dbReference type="Proteomes" id="UP000663207">
    <property type="component" value="Chromosome"/>
</dbReference>
<accession>A0ABX7QYR9</accession>
<dbReference type="RefSeq" id="WP_207379438.1">
    <property type="nucleotide sequence ID" value="NZ_CP071502.1"/>
</dbReference>
<gene>
    <name evidence="3" type="ORF">JYB85_11695</name>
</gene>
<dbReference type="InterPro" id="IPR040536">
    <property type="entry name" value="ASPCH"/>
</dbReference>
<evidence type="ECO:0000313" key="4">
    <source>
        <dbReference type="Proteomes" id="UP000663207"/>
    </source>
</evidence>
<keyword evidence="1" id="KW-0732">Signal</keyword>
<evidence type="ECO:0000256" key="1">
    <source>
        <dbReference type="SAM" id="SignalP"/>
    </source>
</evidence>
<name>A0ABX7QYR9_9GAMM</name>
<evidence type="ECO:0000313" key="3">
    <source>
        <dbReference type="EMBL" id="QSX36000.1"/>
    </source>
</evidence>